<name>A0ABW4LQL5_9BACI</name>
<comment type="caution">
    <text evidence="1">The sequence shown here is derived from an EMBL/GenBank/DDBJ whole genome shotgun (WGS) entry which is preliminary data.</text>
</comment>
<sequence>MLRTNRKWVGSSKWLIRSLREFDATFSMDFVEAFDTFYQKNDKAKIIDLVDLILRPYGGRLFDGFSIGK</sequence>
<organism evidence="1 2">
    <name type="scientific">Bacillus salitolerans</name>
    <dbReference type="NCBI Taxonomy" id="1437434"/>
    <lineage>
        <taxon>Bacteria</taxon>
        <taxon>Bacillati</taxon>
        <taxon>Bacillota</taxon>
        <taxon>Bacilli</taxon>
        <taxon>Bacillales</taxon>
        <taxon>Bacillaceae</taxon>
        <taxon>Bacillus</taxon>
    </lineage>
</organism>
<reference evidence="2" key="1">
    <citation type="journal article" date="2019" name="Int. J. Syst. Evol. Microbiol.">
        <title>The Global Catalogue of Microorganisms (GCM) 10K type strain sequencing project: providing services to taxonomists for standard genome sequencing and annotation.</title>
        <authorList>
            <consortium name="The Broad Institute Genomics Platform"/>
            <consortium name="The Broad Institute Genome Sequencing Center for Infectious Disease"/>
            <person name="Wu L."/>
            <person name="Ma J."/>
        </authorList>
    </citation>
    <scope>NUCLEOTIDE SEQUENCE [LARGE SCALE GENOMIC DNA]</scope>
    <source>
        <strain evidence="2">CCUG 49339</strain>
    </source>
</reference>
<dbReference type="EMBL" id="JBHUEM010000020">
    <property type="protein sequence ID" value="MFD1737459.1"/>
    <property type="molecule type" value="Genomic_DNA"/>
</dbReference>
<dbReference type="RefSeq" id="WP_377928667.1">
    <property type="nucleotide sequence ID" value="NZ_JBHUEM010000020.1"/>
</dbReference>
<dbReference type="Proteomes" id="UP001597214">
    <property type="component" value="Unassembled WGS sequence"/>
</dbReference>
<keyword evidence="2" id="KW-1185">Reference proteome</keyword>
<evidence type="ECO:0000313" key="2">
    <source>
        <dbReference type="Proteomes" id="UP001597214"/>
    </source>
</evidence>
<gene>
    <name evidence="1" type="ORF">ACFSCX_12930</name>
</gene>
<accession>A0ABW4LQL5</accession>
<evidence type="ECO:0000313" key="1">
    <source>
        <dbReference type="EMBL" id="MFD1737459.1"/>
    </source>
</evidence>
<proteinExistence type="predicted"/>
<protein>
    <submittedName>
        <fullName evidence="1">Uncharacterized protein</fullName>
    </submittedName>
</protein>